<proteinExistence type="predicted"/>
<keyword evidence="1" id="KW-0732">Signal</keyword>
<accession>A0ABW2RDB7</accession>
<evidence type="ECO:0000313" key="3">
    <source>
        <dbReference type="EMBL" id="MFC7436104.1"/>
    </source>
</evidence>
<comment type="caution">
    <text evidence="3">The sequence shown here is derived from an EMBL/GenBank/DDBJ whole genome shotgun (WGS) entry which is preliminary data.</text>
</comment>
<keyword evidence="4" id="KW-1185">Reference proteome</keyword>
<protein>
    <submittedName>
        <fullName evidence="3">CAP domain-containing protein</fullName>
    </submittedName>
</protein>
<name>A0ABW2RDB7_9BURK</name>
<feature type="domain" description="SCP" evidence="2">
    <location>
        <begin position="69"/>
        <end position="195"/>
    </location>
</feature>
<dbReference type="Proteomes" id="UP001596495">
    <property type="component" value="Unassembled WGS sequence"/>
</dbReference>
<feature type="chain" id="PRO_5045142930" evidence="1">
    <location>
        <begin position="19"/>
        <end position="199"/>
    </location>
</feature>
<dbReference type="Gene3D" id="3.40.33.10">
    <property type="entry name" value="CAP"/>
    <property type="match status" value="1"/>
</dbReference>
<dbReference type="PANTHER" id="PTHR31157">
    <property type="entry name" value="SCP DOMAIN-CONTAINING PROTEIN"/>
    <property type="match status" value="1"/>
</dbReference>
<reference evidence="4" key="1">
    <citation type="journal article" date="2019" name="Int. J. Syst. Evol. Microbiol.">
        <title>The Global Catalogue of Microorganisms (GCM) 10K type strain sequencing project: providing services to taxonomists for standard genome sequencing and annotation.</title>
        <authorList>
            <consortium name="The Broad Institute Genomics Platform"/>
            <consortium name="The Broad Institute Genome Sequencing Center for Infectious Disease"/>
            <person name="Wu L."/>
            <person name="Ma J."/>
        </authorList>
    </citation>
    <scope>NUCLEOTIDE SEQUENCE [LARGE SCALE GENOMIC DNA]</scope>
    <source>
        <strain evidence="4">CCUG 54518</strain>
    </source>
</reference>
<evidence type="ECO:0000256" key="1">
    <source>
        <dbReference type="SAM" id="SignalP"/>
    </source>
</evidence>
<dbReference type="CDD" id="cd05379">
    <property type="entry name" value="CAP_bacterial"/>
    <property type="match status" value="1"/>
</dbReference>
<dbReference type="PANTHER" id="PTHR31157:SF1">
    <property type="entry name" value="SCP DOMAIN-CONTAINING PROTEIN"/>
    <property type="match status" value="1"/>
</dbReference>
<sequence length="199" mass="19837">MNKTFKLAALSAVTFALAACGGGGGDDDGAGSGGSPVVGRNGTVDVGSVSMPGGQTCNIPGFAQALIAEINAARAQARNCGATAMPAAPAIGFWNTRLADASVRHSSDMASKNFFSHTGSDGSQPAERVLASGYVNGGSGEILMKTTGRGAGNARELVKVWTQSPGHCSIIMQSDHKEVGGACVLAGSSAYVTVVFGAN</sequence>
<dbReference type="PROSITE" id="PS51257">
    <property type="entry name" value="PROKAR_LIPOPROTEIN"/>
    <property type="match status" value="1"/>
</dbReference>
<dbReference type="EMBL" id="JBHTBX010000013">
    <property type="protein sequence ID" value="MFC7436104.1"/>
    <property type="molecule type" value="Genomic_DNA"/>
</dbReference>
<evidence type="ECO:0000313" key="4">
    <source>
        <dbReference type="Proteomes" id="UP001596495"/>
    </source>
</evidence>
<dbReference type="Pfam" id="PF00188">
    <property type="entry name" value="CAP"/>
    <property type="match status" value="1"/>
</dbReference>
<dbReference type="InterPro" id="IPR035940">
    <property type="entry name" value="CAP_sf"/>
</dbReference>
<gene>
    <name evidence="3" type="ORF">ACFQNJ_16460</name>
</gene>
<dbReference type="InterPro" id="IPR014044">
    <property type="entry name" value="CAP_dom"/>
</dbReference>
<feature type="signal peptide" evidence="1">
    <location>
        <begin position="1"/>
        <end position="18"/>
    </location>
</feature>
<dbReference type="SUPFAM" id="SSF55797">
    <property type="entry name" value="PR-1-like"/>
    <property type="match status" value="1"/>
</dbReference>
<organism evidence="3 4">
    <name type="scientific">Hydrogenophaga bisanensis</name>
    <dbReference type="NCBI Taxonomy" id="439611"/>
    <lineage>
        <taxon>Bacteria</taxon>
        <taxon>Pseudomonadati</taxon>
        <taxon>Pseudomonadota</taxon>
        <taxon>Betaproteobacteria</taxon>
        <taxon>Burkholderiales</taxon>
        <taxon>Comamonadaceae</taxon>
        <taxon>Hydrogenophaga</taxon>
    </lineage>
</organism>
<evidence type="ECO:0000259" key="2">
    <source>
        <dbReference type="Pfam" id="PF00188"/>
    </source>
</evidence>
<dbReference type="RefSeq" id="WP_382259501.1">
    <property type="nucleotide sequence ID" value="NZ_JBHTBX010000013.1"/>
</dbReference>